<evidence type="ECO:0000313" key="2">
    <source>
        <dbReference type="Proteomes" id="UP000494252"/>
    </source>
</evidence>
<reference evidence="1 2" key="1">
    <citation type="submission" date="2020-04" db="EMBL/GenBank/DDBJ databases">
        <authorList>
            <person name="De Canck E."/>
        </authorList>
    </citation>
    <scope>NUCLEOTIDE SEQUENCE [LARGE SCALE GENOMIC DNA]</scope>
    <source>
        <strain evidence="1 2">LMG 27177</strain>
    </source>
</reference>
<accession>A0A6J5G6J8</accession>
<dbReference type="EMBL" id="CADIKI010000010">
    <property type="protein sequence ID" value="CAB3794713.1"/>
    <property type="molecule type" value="Genomic_DNA"/>
</dbReference>
<name>A0A6J5G6J8_9BURK</name>
<sequence length="56" mass="6216">MEPIDDHYRAPSAPSSGASFNFAKWARFIPFLSGSPVTDRRVDSSAYRQSPAVEEI</sequence>
<keyword evidence="2" id="KW-1185">Reference proteome</keyword>
<organism evidence="1 2">
    <name type="scientific">Paraburkholderia fynbosensis</name>
    <dbReference type="NCBI Taxonomy" id="1200993"/>
    <lineage>
        <taxon>Bacteria</taxon>
        <taxon>Pseudomonadati</taxon>
        <taxon>Pseudomonadota</taxon>
        <taxon>Betaproteobacteria</taxon>
        <taxon>Burkholderiales</taxon>
        <taxon>Burkholderiaceae</taxon>
        <taxon>Paraburkholderia</taxon>
    </lineage>
</organism>
<gene>
    <name evidence="1" type="ORF">LMG27177_03727</name>
</gene>
<proteinExistence type="predicted"/>
<dbReference type="Proteomes" id="UP000494252">
    <property type="component" value="Unassembled WGS sequence"/>
</dbReference>
<dbReference type="AlphaFoldDB" id="A0A6J5G6J8"/>
<evidence type="ECO:0000313" key="1">
    <source>
        <dbReference type="EMBL" id="CAB3794713.1"/>
    </source>
</evidence>
<protein>
    <submittedName>
        <fullName evidence="1">Uncharacterized protein</fullName>
    </submittedName>
</protein>